<name>A0AC35F628_9BILA</name>
<dbReference type="WBParaSite" id="PS1159_v2.g14231.t1">
    <property type="protein sequence ID" value="PS1159_v2.g14231.t1"/>
    <property type="gene ID" value="PS1159_v2.g14231"/>
</dbReference>
<evidence type="ECO:0000313" key="2">
    <source>
        <dbReference type="WBParaSite" id="PS1159_v2.g14231.t1"/>
    </source>
</evidence>
<proteinExistence type="predicted"/>
<evidence type="ECO:0000313" key="1">
    <source>
        <dbReference type="Proteomes" id="UP000887580"/>
    </source>
</evidence>
<organism evidence="1 2">
    <name type="scientific">Panagrolaimus sp. PS1159</name>
    <dbReference type="NCBI Taxonomy" id="55785"/>
    <lineage>
        <taxon>Eukaryota</taxon>
        <taxon>Metazoa</taxon>
        <taxon>Ecdysozoa</taxon>
        <taxon>Nematoda</taxon>
        <taxon>Chromadorea</taxon>
        <taxon>Rhabditida</taxon>
        <taxon>Tylenchina</taxon>
        <taxon>Panagrolaimomorpha</taxon>
        <taxon>Panagrolaimoidea</taxon>
        <taxon>Panagrolaimidae</taxon>
        <taxon>Panagrolaimus</taxon>
    </lineage>
</organism>
<accession>A0AC35F628</accession>
<dbReference type="Proteomes" id="UP000887580">
    <property type="component" value="Unplaced"/>
</dbReference>
<sequence>MMSRLQQAFSTILVILIVFAISCSAKPWSSSSGLYRYDDSHISQFQPNPGYLSRTYLFNWIPESSEEGLTPTKRNIAIGRGDGFRPGK</sequence>
<protein>
    <submittedName>
        <fullName evidence="2">Uncharacterized protein</fullName>
    </submittedName>
</protein>
<reference evidence="2" key="1">
    <citation type="submission" date="2022-11" db="UniProtKB">
        <authorList>
            <consortium name="WormBaseParasite"/>
        </authorList>
    </citation>
    <scope>IDENTIFICATION</scope>
</reference>